<sequence>MEIELRLYGGLNRYAPNGQTCSACLVAPSATVSDAVTRLGIPDTVHITILRNGRREDMSTRLEPGDILTLLPQIDGG</sequence>
<evidence type="ECO:0000313" key="3">
    <source>
        <dbReference type="Proteomes" id="UP000706172"/>
    </source>
</evidence>
<dbReference type="Pfam" id="PF14451">
    <property type="entry name" value="Ub-Mut7C"/>
    <property type="match status" value="1"/>
</dbReference>
<dbReference type="Proteomes" id="UP000706172">
    <property type="component" value="Unassembled WGS sequence"/>
</dbReference>
<dbReference type="InterPro" id="IPR012675">
    <property type="entry name" value="Beta-grasp_dom_sf"/>
</dbReference>
<dbReference type="Gene3D" id="3.10.20.30">
    <property type="match status" value="1"/>
</dbReference>
<comment type="caution">
    <text evidence="2">The sequence shown here is derived from an EMBL/GenBank/DDBJ whole genome shotgun (WGS) entry which is preliminary data.</text>
</comment>
<dbReference type="InterPro" id="IPR016155">
    <property type="entry name" value="Mopterin_synth/thiamin_S_b"/>
</dbReference>
<feature type="domain" description="Ubiquitin Mut7-C" evidence="1">
    <location>
        <begin position="2"/>
        <end position="73"/>
    </location>
</feature>
<organism evidence="2 3">
    <name type="scientific">Desulfotignum balticum</name>
    <dbReference type="NCBI Taxonomy" id="115781"/>
    <lineage>
        <taxon>Bacteria</taxon>
        <taxon>Pseudomonadati</taxon>
        <taxon>Thermodesulfobacteriota</taxon>
        <taxon>Desulfobacteria</taxon>
        <taxon>Desulfobacterales</taxon>
        <taxon>Desulfobacteraceae</taxon>
        <taxon>Desulfotignum</taxon>
    </lineage>
</organism>
<accession>A0A931CVI5</accession>
<reference evidence="2" key="1">
    <citation type="submission" date="2020-07" db="EMBL/GenBank/DDBJ databases">
        <title>Severe corrosion of carbon steel in oil field produced water can be linked to methanogenic archaea containing a special type of NiFe hydrogenase.</title>
        <authorList>
            <person name="Lahme S."/>
            <person name="Mand J."/>
            <person name="Longwell J."/>
            <person name="Smith R."/>
            <person name="Enning D."/>
        </authorList>
    </citation>
    <scope>NUCLEOTIDE SEQUENCE</scope>
    <source>
        <strain evidence="2">MIC098Bin6</strain>
    </source>
</reference>
<gene>
    <name evidence="2" type="ORF">H0S81_01455</name>
</gene>
<proteinExistence type="predicted"/>
<name>A0A931CVI5_9BACT</name>
<evidence type="ECO:0000313" key="2">
    <source>
        <dbReference type="EMBL" id="MBG0778584.1"/>
    </source>
</evidence>
<protein>
    <submittedName>
        <fullName evidence="2">MoaD/ThiS family protein</fullName>
    </submittedName>
</protein>
<dbReference type="EMBL" id="JACCQK010000056">
    <property type="protein sequence ID" value="MBG0778584.1"/>
    <property type="molecule type" value="Genomic_DNA"/>
</dbReference>
<dbReference type="InterPro" id="IPR027798">
    <property type="entry name" value="Ub_Mut7C"/>
</dbReference>
<dbReference type="AlphaFoldDB" id="A0A931CVI5"/>
<dbReference type="SUPFAM" id="SSF54285">
    <property type="entry name" value="MoaD/ThiS"/>
    <property type="match status" value="1"/>
</dbReference>
<evidence type="ECO:0000259" key="1">
    <source>
        <dbReference type="Pfam" id="PF14451"/>
    </source>
</evidence>